<evidence type="ECO:0000256" key="4">
    <source>
        <dbReference type="ARBA" id="ARBA00018632"/>
    </source>
</evidence>
<keyword evidence="10" id="KW-0249">Electron transport</keyword>
<dbReference type="GO" id="GO:0005743">
    <property type="term" value="C:mitochondrial inner membrane"/>
    <property type="evidence" value="ECO:0007669"/>
    <property type="project" value="UniProtKB-SubCell"/>
</dbReference>
<keyword evidence="13 17" id="KW-0472">Membrane</keyword>
<comment type="subcellular location">
    <subcellularLocation>
        <location evidence="2">Mitochondrion inner membrane</location>
        <topology evidence="2">Single-pass membrane protein</topology>
    </subcellularLocation>
</comment>
<sequence length="139" mass="15863">GPASRRALRLHQTPRFLPVVRPVSSAAAATLTRSGAPDTAAHGEDEEVNVYEKSPDWHGYHEDPVVDVWNMRLVFFFGFSVCIVLGSVFVYYQPDHGKMRQWARREAERQLLRRQSLGLPAIDTNYYDPQKIVLPPEDE</sequence>
<evidence type="ECO:0000256" key="7">
    <source>
        <dbReference type="ARBA" id="ARBA00022692"/>
    </source>
</evidence>
<dbReference type="OMA" id="DYRMKEW"/>
<feature type="transmembrane region" description="Helical" evidence="17">
    <location>
        <begin position="73"/>
        <end position="92"/>
    </location>
</feature>
<evidence type="ECO:0000256" key="16">
    <source>
        <dbReference type="ARBA" id="ARBA00046528"/>
    </source>
</evidence>
<dbReference type="EMBL" id="CM004480">
    <property type="protein sequence ID" value="OCT66839.1"/>
    <property type="molecule type" value="Genomic_DNA"/>
</dbReference>
<proteinExistence type="inferred from homology"/>
<dbReference type="Proteomes" id="UP000694892">
    <property type="component" value="Chromosome 8L"/>
</dbReference>
<evidence type="ECO:0000256" key="15">
    <source>
        <dbReference type="ARBA" id="ARBA00031387"/>
    </source>
</evidence>
<keyword evidence="8" id="KW-0999">Mitochondrion inner membrane</keyword>
<keyword evidence="11 17" id="KW-1133">Transmembrane helix</keyword>
<dbReference type="AlphaFoldDB" id="A0A974C539"/>
<keyword evidence="6" id="KW-0679">Respiratory chain</keyword>
<organism evidence="18 19">
    <name type="scientific">Xenopus laevis</name>
    <name type="common">African clawed frog</name>
    <dbReference type="NCBI Taxonomy" id="8355"/>
    <lineage>
        <taxon>Eukaryota</taxon>
        <taxon>Metazoa</taxon>
        <taxon>Chordata</taxon>
        <taxon>Craniata</taxon>
        <taxon>Vertebrata</taxon>
        <taxon>Euteleostomi</taxon>
        <taxon>Amphibia</taxon>
        <taxon>Batrachia</taxon>
        <taxon>Anura</taxon>
        <taxon>Pipoidea</taxon>
        <taxon>Pipidae</taxon>
        <taxon>Xenopodinae</taxon>
        <taxon>Xenopus</taxon>
        <taxon>Xenopus</taxon>
    </lineage>
</organism>
<evidence type="ECO:0000256" key="1">
    <source>
        <dbReference type="ARBA" id="ARBA00003195"/>
    </source>
</evidence>
<name>A0A974C539_XENLA</name>
<keyword evidence="9" id="KW-0809">Transit peptide</keyword>
<keyword evidence="5" id="KW-0813">Transport</keyword>
<evidence type="ECO:0000256" key="14">
    <source>
        <dbReference type="ARBA" id="ARBA00030753"/>
    </source>
</evidence>
<evidence type="ECO:0000256" key="8">
    <source>
        <dbReference type="ARBA" id="ARBA00022792"/>
    </source>
</evidence>
<evidence type="ECO:0000256" key="9">
    <source>
        <dbReference type="ARBA" id="ARBA00022946"/>
    </source>
</evidence>
<evidence type="ECO:0000256" key="5">
    <source>
        <dbReference type="ARBA" id="ARBA00022448"/>
    </source>
</evidence>
<accession>A0A974C539</accession>
<keyword evidence="7 17" id="KW-0812">Transmembrane</keyword>
<evidence type="ECO:0000256" key="11">
    <source>
        <dbReference type="ARBA" id="ARBA00022989"/>
    </source>
</evidence>
<dbReference type="Pfam" id="PF10183">
    <property type="entry name" value="ESSS"/>
    <property type="match status" value="1"/>
</dbReference>
<dbReference type="PANTHER" id="PTHR13327">
    <property type="entry name" value="NADH-UBIQUINONE OXIDOREDUCTASE ESSS SUBUNIT, MITOCHONDRIAL PRECURSOR"/>
    <property type="match status" value="1"/>
</dbReference>
<feature type="non-terminal residue" evidence="18">
    <location>
        <position position="1"/>
    </location>
</feature>
<comment type="similarity">
    <text evidence="3">Belongs to the complex I NDUFB11 subunit family.</text>
</comment>
<evidence type="ECO:0000256" key="10">
    <source>
        <dbReference type="ARBA" id="ARBA00022982"/>
    </source>
</evidence>
<evidence type="ECO:0000313" key="18">
    <source>
        <dbReference type="EMBL" id="OCT66839.1"/>
    </source>
</evidence>
<evidence type="ECO:0000256" key="13">
    <source>
        <dbReference type="ARBA" id="ARBA00023136"/>
    </source>
</evidence>
<keyword evidence="12" id="KW-0496">Mitochondrion</keyword>
<evidence type="ECO:0000256" key="2">
    <source>
        <dbReference type="ARBA" id="ARBA00004434"/>
    </source>
</evidence>
<comment type="subunit">
    <text evidence="16">Complex I is composed of 45 different subunits. Interacts with BCAP31.</text>
</comment>
<dbReference type="InterPro" id="IPR019329">
    <property type="entry name" value="NADH_UbQ_OxRdtase_ESSS_su"/>
</dbReference>
<evidence type="ECO:0000256" key="6">
    <source>
        <dbReference type="ARBA" id="ARBA00022660"/>
    </source>
</evidence>
<evidence type="ECO:0000313" key="19">
    <source>
        <dbReference type="Proteomes" id="UP000694892"/>
    </source>
</evidence>
<gene>
    <name evidence="18" type="ORF">XELAEV_18038121mg</name>
</gene>
<evidence type="ECO:0000256" key="17">
    <source>
        <dbReference type="SAM" id="Phobius"/>
    </source>
</evidence>
<evidence type="ECO:0000256" key="3">
    <source>
        <dbReference type="ARBA" id="ARBA00008915"/>
    </source>
</evidence>
<comment type="function">
    <text evidence="1">Accessory subunit of the mitochondrial membrane respiratory chain NADH dehydrogenase (Complex I), that is believed not to be involved in catalysis. Complex I functions in the transfer of electrons from NADH to the respiratory chain. The immediate electron acceptor for the enzyme is believed to be ubiquinone.</text>
</comment>
<protein>
    <recommendedName>
        <fullName evidence="4">NADH dehydrogenase [ubiquinone] 1 beta subcomplex subunit 11, mitochondrial</fullName>
    </recommendedName>
    <alternativeName>
        <fullName evidence="15">Complex I-ESSS</fullName>
    </alternativeName>
    <alternativeName>
        <fullName evidence="14">NADH-ubiquinone oxidoreductase ESSS subunit</fullName>
    </alternativeName>
</protein>
<dbReference type="PANTHER" id="PTHR13327:SF0">
    <property type="entry name" value="NADH DEHYDROGENASE [UBIQUINONE] 1 BETA SUBCOMPLEX SUBUNIT 11, MITOCHONDRIAL"/>
    <property type="match status" value="1"/>
</dbReference>
<reference evidence="19" key="1">
    <citation type="journal article" date="2016" name="Nature">
        <title>Genome evolution in the allotetraploid frog Xenopus laevis.</title>
        <authorList>
            <person name="Session A.M."/>
            <person name="Uno Y."/>
            <person name="Kwon T."/>
            <person name="Chapman J.A."/>
            <person name="Toyoda A."/>
            <person name="Takahashi S."/>
            <person name="Fukui A."/>
            <person name="Hikosaka A."/>
            <person name="Suzuki A."/>
            <person name="Kondo M."/>
            <person name="van Heeringen S.J."/>
            <person name="Quigley I."/>
            <person name="Heinz S."/>
            <person name="Ogino H."/>
            <person name="Ochi H."/>
            <person name="Hellsten U."/>
            <person name="Lyons J.B."/>
            <person name="Simakov O."/>
            <person name="Putnam N."/>
            <person name="Stites J."/>
            <person name="Kuroki Y."/>
            <person name="Tanaka T."/>
            <person name="Michiue T."/>
            <person name="Watanabe M."/>
            <person name="Bogdanovic O."/>
            <person name="Lister R."/>
            <person name="Georgiou G."/>
            <person name="Paranjpe S.S."/>
            <person name="van Kruijsbergen I."/>
            <person name="Shu S."/>
            <person name="Carlson J."/>
            <person name="Kinoshita T."/>
            <person name="Ohta Y."/>
            <person name="Mawaribuchi S."/>
            <person name="Jenkins J."/>
            <person name="Grimwood J."/>
            <person name="Schmutz J."/>
            <person name="Mitros T."/>
            <person name="Mozaffari S.V."/>
            <person name="Suzuki Y."/>
            <person name="Haramoto Y."/>
            <person name="Yamamoto T.S."/>
            <person name="Takagi C."/>
            <person name="Heald R."/>
            <person name="Miller K."/>
            <person name="Haudenschild C."/>
            <person name="Kitzman J."/>
            <person name="Nakayama T."/>
            <person name="Izutsu Y."/>
            <person name="Robert J."/>
            <person name="Fortriede J."/>
            <person name="Burns K."/>
            <person name="Lotay V."/>
            <person name="Karimi K."/>
            <person name="Yasuoka Y."/>
            <person name="Dichmann D.S."/>
            <person name="Flajnik M.F."/>
            <person name="Houston D.W."/>
            <person name="Shendure J."/>
            <person name="DuPasquier L."/>
            <person name="Vize P.D."/>
            <person name="Zorn A.M."/>
            <person name="Ito M."/>
            <person name="Marcotte E.M."/>
            <person name="Wallingford J.B."/>
            <person name="Ito Y."/>
            <person name="Asashima M."/>
            <person name="Ueno N."/>
            <person name="Matsuda Y."/>
            <person name="Veenstra G.J."/>
            <person name="Fujiyama A."/>
            <person name="Harland R.M."/>
            <person name="Taira M."/>
            <person name="Rokhsar D.S."/>
        </authorList>
    </citation>
    <scope>NUCLEOTIDE SEQUENCE [LARGE SCALE GENOMIC DNA]</scope>
    <source>
        <strain evidence="19">J</strain>
    </source>
</reference>
<evidence type="ECO:0000256" key="12">
    <source>
        <dbReference type="ARBA" id="ARBA00023128"/>
    </source>
</evidence>